<gene>
    <name evidence="1" type="ORF">I7730_16125</name>
</gene>
<evidence type="ECO:0000313" key="1">
    <source>
        <dbReference type="EMBL" id="HAS8541311.1"/>
    </source>
</evidence>
<dbReference type="AlphaFoldDB" id="A0A8H9N1W6"/>
<proteinExistence type="predicted"/>
<dbReference type="Proteomes" id="UP000863257">
    <property type="component" value="Unassembled WGS sequence"/>
</dbReference>
<name>A0A8H9N1W6_VIBVL</name>
<organism evidence="1">
    <name type="scientific">Vibrio vulnificus</name>
    <dbReference type="NCBI Taxonomy" id="672"/>
    <lineage>
        <taxon>Bacteria</taxon>
        <taxon>Pseudomonadati</taxon>
        <taxon>Pseudomonadota</taxon>
        <taxon>Gammaproteobacteria</taxon>
        <taxon>Vibrionales</taxon>
        <taxon>Vibrionaceae</taxon>
        <taxon>Vibrio</taxon>
    </lineage>
</organism>
<dbReference type="EMBL" id="DACRBY010000020">
    <property type="protein sequence ID" value="HAS8541311.1"/>
    <property type="molecule type" value="Genomic_DNA"/>
</dbReference>
<reference evidence="1" key="2">
    <citation type="submission" date="2019-01" db="EMBL/GenBank/DDBJ databases">
        <authorList>
            <consortium name="NCBI Pathogen Detection Project"/>
        </authorList>
    </citation>
    <scope>NUCLEOTIDE SEQUENCE</scope>
    <source>
        <strain evidence="1">BCW_3452</strain>
    </source>
</reference>
<sequence length="100" mass="11839">MKQLSLTDYPKACERLGTETIRHFISMVSGDEDRRRVRHRVLSRIDMWYENSNDVSFSNMSRKELAEFSMLTFRNGIVTEGFPNERVEMINLMNVVRDSF</sequence>
<comment type="caution">
    <text evidence="1">The sequence shown here is derived from an EMBL/GenBank/DDBJ whole genome shotgun (WGS) entry which is preliminary data.</text>
</comment>
<accession>A0A8H9N1W6</accession>
<protein>
    <submittedName>
        <fullName evidence="1">Uncharacterized protein</fullName>
    </submittedName>
</protein>
<reference evidence="1" key="1">
    <citation type="journal article" date="2018" name="Genome Biol.">
        <title>SKESA: strategic k-mer extension for scrupulous assemblies.</title>
        <authorList>
            <person name="Souvorov A."/>
            <person name="Agarwala R."/>
            <person name="Lipman D.J."/>
        </authorList>
    </citation>
    <scope>NUCLEOTIDE SEQUENCE</scope>
    <source>
        <strain evidence="1">BCW_3452</strain>
    </source>
</reference>